<gene>
    <name evidence="1" type="ORF">DSAG12_00602</name>
</gene>
<name>A0A5B9D859_9ARCH</name>
<sequence length="38" mass="4268">MGSLKKNTPKKIIHVIIHEKFKSIAAKSTLFSPRSSPF</sequence>
<reference evidence="1" key="1">
    <citation type="journal article" date="2020" name="Nature">
        <title>Isolation of an archaeon at the prokaryote-eukaryote interface.</title>
        <authorList>
            <person name="Imachi H."/>
            <person name="Nobu M.K."/>
            <person name="Nakahara N."/>
            <person name="Morono Y."/>
            <person name="Ogawara M."/>
            <person name="Takaki Y."/>
            <person name="Takano Y."/>
            <person name="Uematsu K."/>
            <person name="Ikuta T."/>
            <person name="Ito M."/>
            <person name="Matsui Y."/>
            <person name="Miyazaki M."/>
            <person name="Murata K."/>
            <person name="Saito Y."/>
            <person name="Sakai S."/>
            <person name="Song C."/>
            <person name="Tasumi E."/>
            <person name="Yamanaka Y."/>
            <person name="Yamaguchi T."/>
            <person name="Kamagata Y."/>
            <person name="Tamaki H."/>
            <person name="Takai K."/>
        </authorList>
    </citation>
    <scope>NUCLEOTIDE SEQUENCE [LARGE SCALE GENOMIC DNA]</scope>
    <source>
        <strain evidence="1">MK-D1</strain>
    </source>
</reference>
<organism evidence="1">
    <name type="scientific">Promethearchaeum syntrophicum</name>
    <dbReference type="NCBI Taxonomy" id="2594042"/>
    <lineage>
        <taxon>Archaea</taxon>
        <taxon>Promethearchaeati</taxon>
        <taxon>Promethearchaeota</taxon>
        <taxon>Promethearchaeia</taxon>
        <taxon>Promethearchaeales</taxon>
        <taxon>Promethearchaeaceae</taxon>
        <taxon>Promethearchaeum</taxon>
    </lineage>
</organism>
<dbReference type="EMBL" id="CP042905">
    <property type="protein sequence ID" value="QEE14786.1"/>
    <property type="molecule type" value="Genomic_DNA"/>
</dbReference>
<evidence type="ECO:0000313" key="1">
    <source>
        <dbReference type="EMBL" id="QEE14786.1"/>
    </source>
</evidence>
<proteinExistence type="predicted"/>
<protein>
    <submittedName>
        <fullName evidence="1">Uncharacterized protein</fullName>
    </submittedName>
</protein>
<dbReference type="AlphaFoldDB" id="A0A5B9D859"/>
<accession>A0A5B9D859</accession>